<gene>
    <name evidence="1" type="ORF">K239x_00080</name>
</gene>
<proteinExistence type="predicted"/>
<dbReference type="AlphaFoldDB" id="A0A517NLW7"/>
<dbReference type="Proteomes" id="UP000319817">
    <property type="component" value="Chromosome"/>
</dbReference>
<name>A0A517NLW7_9BACT</name>
<reference evidence="1 2" key="1">
    <citation type="submission" date="2019-02" db="EMBL/GenBank/DDBJ databases">
        <title>Deep-cultivation of Planctomycetes and their phenomic and genomic characterization uncovers novel biology.</title>
        <authorList>
            <person name="Wiegand S."/>
            <person name="Jogler M."/>
            <person name="Boedeker C."/>
            <person name="Pinto D."/>
            <person name="Vollmers J."/>
            <person name="Rivas-Marin E."/>
            <person name="Kohn T."/>
            <person name="Peeters S.H."/>
            <person name="Heuer A."/>
            <person name="Rast P."/>
            <person name="Oberbeckmann S."/>
            <person name="Bunk B."/>
            <person name="Jeske O."/>
            <person name="Meyerdierks A."/>
            <person name="Storesund J.E."/>
            <person name="Kallscheuer N."/>
            <person name="Luecker S."/>
            <person name="Lage O.M."/>
            <person name="Pohl T."/>
            <person name="Merkel B.J."/>
            <person name="Hornburger P."/>
            <person name="Mueller R.-W."/>
            <person name="Bruemmer F."/>
            <person name="Labrenz M."/>
            <person name="Spormann A.M."/>
            <person name="Op den Camp H."/>
            <person name="Overmann J."/>
            <person name="Amann R."/>
            <person name="Jetten M.S.M."/>
            <person name="Mascher T."/>
            <person name="Medema M.H."/>
            <person name="Devos D.P."/>
            <person name="Kaster A.-K."/>
            <person name="Ovreas L."/>
            <person name="Rohde M."/>
            <person name="Galperin M.Y."/>
            <person name="Jogler C."/>
        </authorList>
    </citation>
    <scope>NUCLEOTIDE SEQUENCE [LARGE SCALE GENOMIC DNA]</scope>
    <source>
        <strain evidence="1 2">K23_9</strain>
    </source>
</reference>
<accession>A0A517NLW7</accession>
<organism evidence="1 2">
    <name type="scientific">Stieleria marina</name>
    <dbReference type="NCBI Taxonomy" id="1930275"/>
    <lineage>
        <taxon>Bacteria</taxon>
        <taxon>Pseudomonadati</taxon>
        <taxon>Planctomycetota</taxon>
        <taxon>Planctomycetia</taxon>
        <taxon>Pirellulales</taxon>
        <taxon>Pirellulaceae</taxon>
        <taxon>Stieleria</taxon>
    </lineage>
</organism>
<evidence type="ECO:0000313" key="1">
    <source>
        <dbReference type="EMBL" id="QDT08079.1"/>
    </source>
</evidence>
<sequence>MLSLFAVGSTGCATIVSEKRYPVTVTNTQAPTYFSIQNRKNETIHQGVTPQQVTLDAKAFPFWPAKYSVVFAGNDATTQTVPLKAKIDPWVAGNIVIGGVAGTVIDGATGAMFKLPAEVKGQIPPQFAVTDVNQGFSLAAAAVKVPAAAPVVATVSGQGVEPKVQTASARVGDYSQPATFRR</sequence>
<keyword evidence="2" id="KW-1185">Reference proteome</keyword>
<protein>
    <submittedName>
        <fullName evidence="1">Uncharacterized protein</fullName>
    </submittedName>
</protein>
<evidence type="ECO:0000313" key="2">
    <source>
        <dbReference type="Proteomes" id="UP000319817"/>
    </source>
</evidence>
<dbReference type="EMBL" id="CP036526">
    <property type="protein sequence ID" value="QDT08079.1"/>
    <property type="molecule type" value="Genomic_DNA"/>
</dbReference>